<feature type="non-terminal residue" evidence="7">
    <location>
        <position position="1"/>
    </location>
</feature>
<keyword evidence="4" id="KW-0067">ATP-binding</keyword>
<feature type="compositionally biased region" description="Polar residues" evidence="5">
    <location>
        <begin position="217"/>
        <end position="233"/>
    </location>
</feature>
<proteinExistence type="predicted"/>
<dbReference type="AlphaFoldDB" id="A0A9N9EBW5"/>
<organism evidence="7 8">
    <name type="scientific">Paraglomus occultum</name>
    <dbReference type="NCBI Taxonomy" id="144539"/>
    <lineage>
        <taxon>Eukaryota</taxon>
        <taxon>Fungi</taxon>
        <taxon>Fungi incertae sedis</taxon>
        <taxon>Mucoromycota</taxon>
        <taxon>Glomeromycotina</taxon>
        <taxon>Glomeromycetes</taxon>
        <taxon>Paraglomerales</taxon>
        <taxon>Paraglomeraceae</taxon>
        <taxon>Paraglomus</taxon>
    </lineage>
</organism>
<name>A0A9N9EBW5_9GLOM</name>
<dbReference type="Pfam" id="PF07714">
    <property type="entry name" value="PK_Tyr_Ser-Thr"/>
    <property type="match status" value="1"/>
</dbReference>
<dbReference type="InterPro" id="IPR001245">
    <property type="entry name" value="Ser-Thr/Tyr_kinase_cat_dom"/>
</dbReference>
<feature type="non-terminal residue" evidence="7">
    <location>
        <position position="233"/>
    </location>
</feature>
<keyword evidence="3" id="KW-0418">Kinase</keyword>
<dbReference type="Gene3D" id="1.10.510.10">
    <property type="entry name" value="Transferase(Phosphotransferase) domain 1"/>
    <property type="match status" value="1"/>
</dbReference>
<evidence type="ECO:0000313" key="7">
    <source>
        <dbReference type="EMBL" id="CAG8667885.1"/>
    </source>
</evidence>
<evidence type="ECO:0000256" key="5">
    <source>
        <dbReference type="SAM" id="MobiDB-lite"/>
    </source>
</evidence>
<gene>
    <name evidence="7" type="ORF">POCULU_LOCUS10799</name>
</gene>
<dbReference type="InterPro" id="IPR011009">
    <property type="entry name" value="Kinase-like_dom_sf"/>
</dbReference>
<reference evidence="7" key="1">
    <citation type="submission" date="2021-06" db="EMBL/GenBank/DDBJ databases">
        <authorList>
            <person name="Kallberg Y."/>
            <person name="Tangrot J."/>
            <person name="Rosling A."/>
        </authorList>
    </citation>
    <scope>NUCLEOTIDE SEQUENCE</scope>
    <source>
        <strain evidence="7">IA702</strain>
    </source>
</reference>
<feature type="domain" description="Protein kinase" evidence="6">
    <location>
        <begin position="1"/>
        <end position="201"/>
    </location>
</feature>
<protein>
    <submittedName>
        <fullName evidence="7">1900_t:CDS:1</fullName>
    </submittedName>
</protein>
<evidence type="ECO:0000256" key="1">
    <source>
        <dbReference type="ARBA" id="ARBA00022679"/>
    </source>
</evidence>
<dbReference type="Proteomes" id="UP000789572">
    <property type="component" value="Unassembled WGS sequence"/>
</dbReference>
<keyword evidence="1" id="KW-0808">Transferase</keyword>
<dbReference type="PROSITE" id="PS00109">
    <property type="entry name" value="PROTEIN_KINASE_TYR"/>
    <property type="match status" value="1"/>
</dbReference>
<evidence type="ECO:0000256" key="3">
    <source>
        <dbReference type="ARBA" id="ARBA00022777"/>
    </source>
</evidence>
<dbReference type="PANTHER" id="PTHR44329">
    <property type="entry name" value="SERINE/THREONINE-PROTEIN KINASE TNNI3K-RELATED"/>
    <property type="match status" value="1"/>
</dbReference>
<dbReference type="OrthoDB" id="2314769at2759"/>
<feature type="region of interest" description="Disordered" evidence="5">
    <location>
        <begin position="209"/>
        <end position="233"/>
    </location>
</feature>
<accession>A0A9N9EBW5</accession>
<keyword evidence="8" id="KW-1185">Reference proteome</keyword>
<dbReference type="PANTHER" id="PTHR44329:SF288">
    <property type="entry name" value="MITOGEN-ACTIVATED PROTEIN KINASE KINASE KINASE 20"/>
    <property type="match status" value="1"/>
</dbReference>
<evidence type="ECO:0000313" key="8">
    <source>
        <dbReference type="Proteomes" id="UP000789572"/>
    </source>
</evidence>
<sequence>YGIVLDGGIYYMITEWPGKGTLYEYLKTNRNVPWTQKIRWASRLARALAFCHNKLILHHDIRSHNVIVDMNDNVRLANYHRARGMKDITTSVADETDGVRWLCPEKVMDSNLSYSKEADVYSFGMLMWEISSHEIPFVDKTVGGVYTLLRHSANLEDKDAPRPPIVSGTPKKYGKIMKKCWGQKPGHRPTMAEVVTKLELLEETYKENQQEADNHHYCSSMQESEPQHESITI</sequence>
<dbReference type="SUPFAM" id="SSF56112">
    <property type="entry name" value="Protein kinase-like (PK-like)"/>
    <property type="match status" value="1"/>
</dbReference>
<dbReference type="EMBL" id="CAJVPJ010006333">
    <property type="protein sequence ID" value="CAG8667885.1"/>
    <property type="molecule type" value="Genomic_DNA"/>
</dbReference>
<dbReference type="GO" id="GO:0005524">
    <property type="term" value="F:ATP binding"/>
    <property type="evidence" value="ECO:0007669"/>
    <property type="project" value="UniProtKB-KW"/>
</dbReference>
<keyword evidence="2" id="KW-0547">Nucleotide-binding</keyword>
<dbReference type="InterPro" id="IPR008266">
    <property type="entry name" value="Tyr_kinase_AS"/>
</dbReference>
<dbReference type="GO" id="GO:0004674">
    <property type="term" value="F:protein serine/threonine kinase activity"/>
    <property type="evidence" value="ECO:0007669"/>
    <property type="project" value="TreeGrafter"/>
</dbReference>
<dbReference type="PIRSF" id="PIRSF000654">
    <property type="entry name" value="Integrin-linked_kinase"/>
    <property type="match status" value="1"/>
</dbReference>
<comment type="caution">
    <text evidence="7">The sequence shown here is derived from an EMBL/GenBank/DDBJ whole genome shotgun (WGS) entry which is preliminary data.</text>
</comment>
<evidence type="ECO:0000259" key="6">
    <source>
        <dbReference type="PROSITE" id="PS50011"/>
    </source>
</evidence>
<dbReference type="InterPro" id="IPR051681">
    <property type="entry name" value="Ser/Thr_Kinases-Pseudokinases"/>
</dbReference>
<evidence type="ECO:0000256" key="4">
    <source>
        <dbReference type="ARBA" id="ARBA00022840"/>
    </source>
</evidence>
<dbReference type="PROSITE" id="PS50011">
    <property type="entry name" value="PROTEIN_KINASE_DOM"/>
    <property type="match status" value="1"/>
</dbReference>
<evidence type="ECO:0000256" key="2">
    <source>
        <dbReference type="ARBA" id="ARBA00022741"/>
    </source>
</evidence>
<dbReference type="InterPro" id="IPR000719">
    <property type="entry name" value="Prot_kinase_dom"/>
</dbReference>